<feature type="compositionally biased region" description="Polar residues" evidence="9">
    <location>
        <begin position="1324"/>
        <end position="1342"/>
    </location>
</feature>
<feature type="compositionally biased region" description="Basic and acidic residues" evidence="9">
    <location>
        <begin position="1238"/>
        <end position="1250"/>
    </location>
</feature>
<dbReference type="InterPro" id="IPR013106">
    <property type="entry name" value="Ig_V-set"/>
</dbReference>
<dbReference type="InterPro" id="IPR013098">
    <property type="entry name" value="Ig_I-set"/>
</dbReference>
<dbReference type="SMART" id="SM00408">
    <property type="entry name" value="IGc2"/>
    <property type="match status" value="5"/>
</dbReference>
<feature type="transmembrane region" description="Helical" evidence="10">
    <location>
        <begin position="1391"/>
        <end position="1407"/>
    </location>
</feature>
<feature type="compositionally biased region" description="Polar residues" evidence="9">
    <location>
        <begin position="1178"/>
        <end position="1189"/>
    </location>
</feature>
<feature type="signal peptide" evidence="11">
    <location>
        <begin position="1"/>
        <end position="28"/>
    </location>
</feature>
<feature type="region of interest" description="Disordered" evidence="9">
    <location>
        <begin position="1228"/>
        <end position="1279"/>
    </location>
</feature>
<accession>A0AAF5DM68</accession>
<feature type="region of interest" description="Disordered" evidence="9">
    <location>
        <begin position="1322"/>
        <end position="1346"/>
    </location>
</feature>
<evidence type="ECO:0000256" key="10">
    <source>
        <dbReference type="SAM" id="Phobius"/>
    </source>
</evidence>
<feature type="domain" description="Ig-like" evidence="12">
    <location>
        <begin position="129"/>
        <end position="218"/>
    </location>
</feature>
<dbReference type="PROSITE" id="PS50835">
    <property type="entry name" value="IG_LIKE"/>
    <property type="match status" value="5"/>
</dbReference>
<dbReference type="InterPro" id="IPR003598">
    <property type="entry name" value="Ig_sub2"/>
</dbReference>
<dbReference type="Pfam" id="PF13927">
    <property type="entry name" value="Ig_3"/>
    <property type="match status" value="2"/>
</dbReference>
<feature type="compositionally biased region" description="Polar residues" evidence="9">
    <location>
        <begin position="1252"/>
        <end position="1279"/>
    </location>
</feature>
<dbReference type="Proteomes" id="UP000035681">
    <property type="component" value="Unplaced"/>
</dbReference>
<feature type="region of interest" description="Disordered" evidence="9">
    <location>
        <begin position="1125"/>
        <end position="1149"/>
    </location>
</feature>
<feature type="domain" description="Ig-like" evidence="12">
    <location>
        <begin position="223"/>
        <end position="308"/>
    </location>
</feature>
<dbReference type="SMART" id="SM00060">
    <property type="entry name" value="FN3"/>
    <property type="match status" value="3"/>
</dbReference>
<dbReference type="FunFam" id="2.60.40.10:FF:000032">
    <property type="entry name" value="palladin isoform X1"/>
    <property type="match status" value="1"/>
</dbReference>
<dbReference type="GO" id="GO:0007411">
    <property type="term" value="P:axon guidance"/>
    <property type="evidence" value="ECO:0007669"/>
    <property type="project" value="TreeGrafter"/>
</dbReference>
<evidence type="ECO:0000256" key="5">
    <source>
        <dbReference type="ARBA" id="ARBA00022989"/>
    </source>
</evidence>
<feature type="transmembrane region" description="Helical" evidence="10">
    <location>
        <begin position="870"/>
        <end position="892"/>
    </location>
</feature>
<protein>
    <submittedName>
        <fullName evidence="15">Paired domain-containing protein</fullName>
    </submittedName>
</protein>
<dbReference type="Pfam" id="PF00041">
    <property type="entry name" value="fn3"/>
    <property type="match status" value="3"/>
</dbReference>
<evidence type="ECO:0000256" key="4">
    <source>
        <dbReference type="ARBA" id="ARBA00022737"/>
    </source>
</evidence>
<feature type="domain" description="Ig-like" evidence="12">
    <location>
        <begin position="32"/>
        <end position="123"/>
    </location>
</feature>
<dbReference type="SMART" id="SM00406">
    <property type="entry name" value="IGv"/>
    <property type="match status" value="3"/>
</dbReference>
<dbReference type="PANTHER" id="PTHR10075:SF100">
    <property type="entry name" value="FASCICLIN-2"/>
    <property type="match status" value="1"/>
</dbReference>
<dbReference type="FunFam" id="2.60.40.10:FF:000189">
    <property type="entry name" value="Neogenin isoform 3"/>
    <property type="match status" value="1"/>
</dbReference>
<dbReference type="InterPro" id="IPR036116">
    <property type="entry name" value="FN3_sf"/>
</dbReference>
<keyword evidence="7" id="KW-1015">Disulfide bond</keyword>
<keyword evidence="5 10" id="KW-1133">Transmembrane helix</keyword>
<comment type="subcellular location">
    <subcellularLocation>
        <location evidence="1">Membrane</location>
        <topology evidence="1">Single-pass membrane protein</topology>
    </subcellularLocation>
</comment>
<feature type="compositionally biased region" description="Basic and acidic residues" evidence="9">
    <location>
        <begin position="1194"/>
        <end position="1208"/>
    </location>
</feature>
<evidence type="ECO:0000313" key="15">
    <source>
        <dbReference type="WBParaSite" id="TCONS_00015590.p1"/>
    </source>
</evidence>
<feature type="transmembrane region" description="Helical" evidence="10">
    <location>
        <begin position="1419"/>
        <end position="1441"/>
    </location>
</feature>
<dbReference type="Gene3D" id="2.60.40.10">
    <property type="entry name" value="Immunoglobulins"/>
    <property type="match status" value="8"/>
</dbReference>
<evidence type="ECO:0000256" key="8">
    <source>
        <dbReference type="ARBA" id="ARBA00023319"/>
    </source>
</evidence>
<keyword evidence="4" id="KW-0677">Repeat</keyword>
<feature type="domain" description="Ig-like" evidence="12">
    <location>
        <begin position="417"/>
        <end position="511"/>
    </location>
</feature>
<proteinExistence type="predicted"/>
<name>A0AAF5DM68_STRER</name>
<dbReference type="FunFam" id="2.60.40.10:FF:000008">
    <property type="entry name" value="roundabout homolog 2 isoform X2"/>
    <property type="match status" value="2"/>
</dbReference>
<dbReference type="InterPro" id="IPR003599">
    <property type="entry name" value="Ig_sub"/>
</dbReference>
<dbReference type="GO" id="GO:0030424">
    <property type="term" value="C:axon"/>
    <property type="evidence" value="ECO:0007669"/>
    <property type="project" value="TreeGrafter"/>
</dbReference>
<evidence type="ECO:0000256" key="9">
    <source>
        <dbReference type="SAM" id="MobiDB-lite"/>
    </source>
</evidence>
<dbReference type="InterPro" id="IPR036179">
    <property type="entry name" value="Ig-like_dom_sf"/>
</dbReference>
<feature type="domain" description="Fibronectin type-III" evidence="13">
    <location>
        <begin position="534"/>
        <end position="629"/>
    </location>
</feature>
<dbReference type="PANTHER" id="PTHR10075">
    <property type="entry name" value="BASIGIN RELATED"/>
    <property type="match status" value="1"/>
</dbReference>
<evidence type="ECO:0000313" key="14">
    <source>
        <dbReference type="Proteomes" id="UP000035681"/>
    </source>
</evidence>
<keyword evidence="3 11" id="KW-0732">Signal</keyword>
<feature type="domain" description="Fibronectin type-III" evidence="13">
    <location>
        <begin position="654"/>
        <end position="748"/>
    </location>
</feature>
<keyword evidence="8" id="KW-0393">Immunoglobulin domain</keyword>
<evidence type="ECO:0000256" key="3">
    <source>
        <dbReference type="ARBA" id="ARBA00022729"/>
    </source>
</evidence>
<dbReference type="SUPFAM" id="SSF49265">
    <property type="entry name" value="Fibronectin type III"/>
    <property type="match status" value="2"/>
</dbReference>
<keyword evidence="14" id="KW-1185">Reference proteome</keyword>
<dbReference type="Pfam" id="PF07679">
    <property type="entry name" value="I-set"/>
    <property type="match status" value="3"/>
</dbReference>
<evidence type="ECO:0000256" key="11">
    <source>
        <dbReference type="SAM" id="SignalP"/>
    </source>
</evidence>
<feature type="region of interest" description="Disordered" evidence="9">
    <location>
        <begin position="1178"/>
        <end position="1211"/>
    </location>
</feature>
<keyword evidence="2 10" id="KW-0812">Transmembrane</keyword>
<dbReference type="GO" id="GO:0098632">
    <property type="term" value="F:cell-cell adhesion mediator activity"/>
    <property type="evidence" value="ECO:0007669"/>
    <property type="project" value="TreeGrafter"/>
</dbReference>
<dbReference type="SUPFAM" id="SSF48726">
    <property type="entry name" value="Immunoglobulin"/>
    <property type="match status" value="5"/>
</dbReference>
<organism evidence="14 15">
    <name type="scientific">Strongyloides stercoralis</name>
    <name type="common">Threadworm</name>
    <dbReference type="NCBI Taxonomy" id="6248"/>
    <lineage>
        <taxon>Eukaryota</taxon>
        <taxon>Metazoa</taxon>
        <taxon>Ecdysozoa</taxon>
        <taxon>Nematoda</taxon>
        <taxon>Chromadorea</taxon>
        <taxon>Rhabditida</taxon>
        <taxon>Tylenchina</taxon>
        <taxon>Panagrolaimomorpha</taxon>
        <taxon>Strongyloidoidea</taxon>
        <taxon>Strongyloididae</taxon>
        <taxon>Strongyloides</taxon>
    </lineage>
</organism>
<sequence length="1452" mass="163691">MRLNFMSQYRLFLTYTLIKLLFYNEVISTGPPVIIEHPLDTLVINNDPVTLPCRVQDENSNITWYKNGEPVKMGANIHRILLNSGSLFLLKVITSGKEADTGTYYCVARNEYGETRSQDATVRVASLKDDFKTRPRNVNVVIGSRAIMECSPPKGFPEPEIYWKKENKEIKPQEDSRITIHPHGNLIIENVQKSDAGNYQCVALNAAGTRESNQAKLSVHAKPSFIVPPRDRIAEIGSSVFFDCQASGDPMPSITFKKSGEAMPVGRAYIHPNNKGLTIQNVQANDTGEYICIAENSAGRIETTAMLKVHSQPKFIKKPQNVEIKAGETAYFECKTSGIPKPDIFWSKESQQDVTIFQGKTSTDGRLKVTNDGDLLITDIRLDDEGNYICGAVNSAGSSKAEALLKVISKALSGHPPPLIKYGHMNQTLLVAGNALLPCQATGNSPLLINWLKDGNNIELQDTKSSNYNERFRQLPSGSLQIFNLMKSDTGVYTCRVKNNDGESTWTAYLVVEEHSNPNVHFQRMPDSSTLPSAPGKPMASNITDTSVQLDWTVPEKTGANMVSGYILQYYSPEIGETWFNIPDYIPSNSFKVKNLKPNFTYVFVVRAENTNGIGPPSDISSVVYTKTSRSNATLLSTAQLSLELARQRLGSEQLIKLEELRILNSTAIQLTWKRRKDEPLIQGYYIKWRGPPLTPQQTFINITSSLVESAIVNGLKPYTTYEFFMIPYHRTVQGMPSNSIDGTTKESVPTSSPTDVRVRMLNMTTLRISWRSPPLEGLNGILKGYYILITGDEYTRNITTNERAGSVTLYYLTPGKEYKIRVAARTSEGIGIFHGTERVTMNEETLQNHILLANANKSNSLLGYLSKPWVVAVIGFTLWLFITLFLACVWYRWKKSSNGKANNHMGMPFIKINDGSVHFSGNDNLWMNHRNFTCQYNHNGTIEQSVNGHYHDPYTQTLQRCPAINNYPIDSFPTMGNNSITRSTSPHQYSYAAFPSLSNTYNRRKYGDDPSPYATTTLIMSTSNERSPQLPLAPVPQEPPPNFCMLDMNKQNTARRYNQSLSSINSINKFKRSTSRDKPSNDDNINSNDDKFDIGNYVQVSRDYDSSNNRSGYYMYHKTNSASNISSTKNLKNPRSHFRGKNSSNNSCQKQKMFYDQMDGDKGNYFSHNNISNEINKADYTNNTSSTPKIFRKYNDKRNNKNGRDNCTDDESVQSFLLNNHNKSYGSDEECISGSLSEKERSNSNDRHNLNKSPSNQQIQSSPGVSASSLYNTSDGNNARRTAASRLISFPSNSKKDFFNKKIKLKMVHYEQCKSTLKAHDSGVSSFGSGDTPSEEYSQNDDCNRVTTNDKKKKIKKFGKKYEKQVDDKKNKYMNFYKIKLRKTPDIEDVLWVGCLLIMLFLFDFSHLIDCPMVEKTFLYTSIIVIITSIIFMGVCNIRLENNKNDNNERR</sequence>
<feature type="chain" id="PRO_5042221684" evidence="11">
    <location>
        <begin position="29"/>
        <end position="1452"/>
    </location>
</feature>
<dbReference type="SMART" id="SM00409">
    <property type="entry name" value="IG"/>
    <property type="match status" value="5"/>
</dbReference>
<dbReference type="CDD" id="cd00063">
    <property type="entry name" value="FN3"/>
    <property type="match status" value="3"/>
</dbReference>
<dbReference type="GO" id="GO:0007156">
    <property type="term" value="P:homophilic cell adhesion via plasma membrane adhesion molecules"/>
    <property type="evidence" value="ECO:0007669"/>
    <property type="project" value="TreeGrafter"/>
</dbReference>
<dbReference type="InterPro" id="IPR013783">
    <property type="entry name" value="Ig-like_fold"/>
</dbReference>
<feature type="domain" description="Fibronectin type-III" evidence="13">
    <location>
        <begin position="753"/>
        <end position="845"/>
    </location>
</feature>
<dbReference type="AlphaFoldDB" id="A0AAF5DM68"/>
<feature type="region of interest" description="Disordered" evidence="9">
    <location>
        <begin position="1061"/>
        <end position="1093"/>
    </location>
</feature>
<dbReference type="WBParaSite" id="TCONS_00015590.p1">
    <property type="protein sequence ID" value="TCONS_00015590.p1"/>
    <property type="gene ID" value="XLOC_010141"/>
</dbReference>
<dbReference type="InterPro" id="IPR007110">
    <property type="entry name" value="Ig-like_dom"/>
</dbReference>
<dbReference type="PROSITE" id="PS50853">
    <property type="entry name" value="FN3"/>
    <property type="match status" value="3"/>
</dbReference>
<evidence type="ECO:0000256" key="2">
    <source>
        <dbReference type="ARBA" id="ARBA00022692"/>
    </source>
</evidence>
<evidence type="ECO:0000259" key="12">
    <source>
        <dbReference type="PROSITE" id="PS50835"/>
    </source>
</evidence>
<dbReference type="InterPro" id="IPR003961">
    <property type="entry name" value="FN3_dom"/>
</dbReference>
<reference evidence="15" key="1">
    <citation type="submission" date="2024-02" db="UniProtKB">
        <authorList>
            <consortium name="WormBaseParasite"/>
        </authorList>
    </citation>
    <scope>IDENTIFICATION</scope>
</reference>
<dbReference type="GO" id="GO:0070593">
    <property type="term" value="P:dendrite self-avoidance"/>
    <property type="evidence" value="ECO:0007669"/>
    <property type="project" value="TreeGrafter"/>
</dbReference>
<feature type="domain" description="Ig-like" evidence="12">
    <location>
        <begin position="313"/>
        <end position="406"/>
    </location>
</feature>
<evidence type="ECO:0000256" key="7">
    <source>
        <dbReference type="ARBA" id="ARBA00023157"/>
    </source>
</evidence>
<evidence type="ECO:0000259" key="13">
    <source>
        <dbReference type="PROSITE" id="PS50853"/>
    </source>
</evidence>
<dbReference type="GO" id="GO:0005886">
    <property type="term" value="C:plasma membrane"/>
    <property type="evidence" value="ECO:0007669"/>
    <property type="project" value="TreeGrafter"/>
</dbReference>
<evidence type="ECO:0000256" key="1">
    <source>
        <dbReference type="ARBA" id="ARBA00004167"/>
    </source>
</evidence>
<evidence type="ECO:0000256" key="6">
    <source>
        <dbReference type="ARBA" id="ARBA00023136"/>
    </source>
</evidence>
<keyword evidence="6 10" id="KW-0472">Membrane</keyword>